<sequence length="237" mass="27176">MSAKYKKIYEELKEAINDGEYGPGAKLPDELSLCQIYDCSRMTVKKALDLLVQEGEIFRKQGQGSFVLNKQMVNDPYQIEEIPVGGFDRARSHLAKSRILEFKLSFASSDVAQALHLKENDPVYDILRLRLYDGEPTVIEHTFMPVNLIPGINEDVLNHSIYHYIEHDLNLKIASAQQTNRADVSNDLDHEVLGLSDIEPVLVVEQIAYLDNGMPFEYSFCRHRYDKFKFTAFSLNR</sequence>
<dbReference type="InterPro" id="IPR036388">
    <property type="entry name" value="WH-like_DNA-bd_sf"/>
</dbReference>
<dbReference type="SMART" id="SM00345">
    <property type="entry name" value="HTH_GNTR"/>
    <property type="match status" value="1"/>
</dbReference>
<dbReference type="PRINTS" id="PR00035">
    <property type="entry name" value="HTHGNTR"/>
</dbReference>
<dbReference type="GO" id="GO:0003700">
    <property type="term" value="F:DNA-binding transcription factor activity"/>
    <property type="evidence" value="ECO:0007669"/>
    <property type="project" value="InterPro"/>
</dbReference>
<dbReference type="PROSITE" id="PS50949">
    <property type="entry name" value="HTH_GNTR"/>
    <property type="match status" value="1"/>
</dbReference>
<gene>
    <name evidence="6" type="ORF">BO225_01420</name>
</gene>
<dbReference type="PANTHER" id="PTHR44846:SF5">
    <property type="entry name" value="HTH-TYPE TRANSCRIPTIONAL REGULATOR GMUR"/>
    <property type="match status" value="1"/>
</dbReference>
<dbReference type="AlphaFoldDB" id="A0A1U7NQ47"/>
<dbReference type="InterPro" id="IPR011663">
    <property type="entry name" value="UTRA"/>
</dbReference>
<dbReference type="SUPFAM" id="SSF64288">
    <property type="entry name" value="Chorismate lyase-like"/>
    <property type="match status" value="1"/>
</dbReference>
<evidence type="ECO:0000259" key="5">
    <source>
        <dbReference type="PROSITE" id="PS50949"/>
    </source>
</evidence>
<dbReference type="GO" id="GO:0045892">
    <property type="term" value="P:negative regulation of DNA-templated transcription"/>
    <property type="evidence" value="ECO:0007669"/>
    <property type="project" value="TreeGrafter"/>
</dbReference>
<dbReference type="STRING" id="1862672.BO225_01420"/>
<dbReference type="FunFam" id="3.40.1410.10:FF:000008">
    <property type="entry name" value="Transcriptional regulator, GntR family"/>
    <property type="match status" value="1"/>
</dbReference>
<evidence type="ECO:0000313" key="6">
    <source>
        <dbReference type="EMBL" id="OLU47759.1"/>
    </source>
</evidence>
<dbReference type="Proteomes" id="UP000186705">
    <property type="component" value="Unassembled WGS sequence"/>
</dbReference>
<dbReference type="InterPro" id="IPR000524">
    <property type="entry name" value="Tscrpt_reg_HTH_GntR"/>
</dbReference>
<dbReference type="Gene3D" id="1.10.10.10">
    <property type="entry name" value="Winged helix-like DNA-binding domain superfamily/Winged helix DNA-binding domain"/>
    <property type="match status" value="1"/>
</dbReference>
<evidence type="ECO:0000256" key="2">
    <source>
        <dbReference type="ARBA" id="ARBA00023015"/>
    </source>
</evidence>
<dbReference type="SUPFAM" id="SSF46785">
    <property type="entry name" value="Winged helix' DNA-binding domain"/>
    <property type="match status" value="1"/>
</dbReference>
<evidence type="ECO:0000313" key="7">
    <source>
        <dbReference type="Proteomes" id="UP000186705"/>
    </source>
</evidence>
<comment type="caution">
    <text evidence="6">The sequence shown here is derived from an EMBL/GenBank/DDBJ whole genome shotgun (WGS) entry which is preliminary data.</text>
</comment>
<evidence type="ECO:0000256" key="3">
    <source>
        <dbReference type="ARBA" id="ARBA00023125"/>
    </source>
</evidence>
<feature type="domain" description="HTH gntR-type" evidence="5">
    <location>
        <begin position="2"/>
        <end position="70"/>
    </location>
</feature>
<accession>A0A1U7NQ47</accession>
<dbReference type="SMART" id="SM00866">
    <property type="entry name" value="UTRA"/>
    <property type="match status" value="1"/>
</dbReference>
<dbReference type="CDD" id="cd07377">
    <property type="entry name" value="WHTH_GntR"/>
    <property type="match status" value="1"/>
</dbReference>
<dbReference type="InterPro" id="IPR050679">
    <property type="entry name" value="Bact_HTH_transcr_reg"/>
</dbReference>
<protein>
    <recommendedName>
        <fullName evidence="5">HTH gntR-type domain-containing protein</fullName>
    </recommendedName>
</protein>
<dbReference type="Pfam" id="PF00392">
    <property type="entry name" value="GntR"/>
    <property type="match status" value="1"/>
</dbReference>
<keyword evidence="7" id="KW-1185">Reference proteome</keyword>
<dbReference type="GeneID" id="78274606"/>
<dbReference type="InterPro" id="IPR028978">
    <property type="entry name" value="Chorismate_lyase_/UTRA_dom_sf"/>
</dbReference>
<dbReference type="OrthoDB" id="9815017at2"/>
<organism evidence="6 7">
    <name type="scientific">Dubosiella newyorkensis</name>
    <dbReference type="NCBI Taxonomy" id="1862672"/>
    <lineage>
        <taxon>Bacteria</taxon>
        <taxon>Bacillati</taxon>
        <taxon>Bacillota</taxon>
        <taxon>Erysipelotrichia</taxon>
        <taxon>Erysipelotrichales</taxon>
        <taxon>Erysipelotrichaceae</taxon>
        <taxon>Dubosiella</taxon>
    </lineage>
</organism>
<dbReference type="Gene3D" id="3.40.1410.10">
    <property type="entry name" value="Chorismate lyase-like"/>
    <property type="match status" value="1"/>
</dbReference>
<dbReference type="EMBL" id="MPKA01000042">
    <property type="protein sequence ID" value="OLU47759.1"/>
    <property type="molecule type" value="Genomic_DNA"/>
</dbReference>
<evidence type="ECO:0000256" key="4">
    <source>
        <dbReference type="ARBA" id="ARBA00023163"/>
    </source>
</evidence>
<name>A0A1U7NQ47_9FIRM</name>
<dbReference type="InterPro" id="IPR036390">
    <property type="entry name" value="WH_DNA-bd_sf"/>
</dbReference>
<dbReference type="RefSeq" id="WP_076340505.1">
    <property type="nucleotide sequence ID" value="NZ_CAJTMI010000015.1"/>
</dbReference>
<dbReference type="Pfam" id="PF07702">
    <property type="entry name" value="UTRA"/>
    <property type="match status" value="1"/>
</dbReference>
<reference evidence="6 7" key="1">
    <citation type="submission" date="2016-11" db="EMBL/GenBank/DDBJ databases">
        <title>Description of two novel members of the family Erysipelotrichaceae: Ileibacterium lipovorans gen. nov., sp. nov. and Dubosiella newyorkensis, gen. nov., sp. nov.</title>
        <authorList>
            <person name="Cox L.M."/>
            <person name="Sohn J."/>
            <person name="Tyrrell K.L."/>
            <person name="Citron D.M."/>
            <person name="Lawson P.A."/>
            <person name="Patel N.B."/>
            <person name="Iizumi T."/>
            <person name="Perez-Perez G.I."/>
            <person name="Goldstein E.J."/>
            <person name="Blaser M.J."/>
        </authorList>
    </citation>
    <scope>NUCLEOTIDE SEQUENCE [LARGE SCALE GENOMIC DNA]</scope>
    <source>
        <strain evidence="6 7">NYU-BL-A4</strain>
    </source>
</reference>
<keyword evidence="1" id="KW-0678">Repressor</keyword>
<dbReference type="FunFam" id="1.10.10.10:FF:000079">
    <property type="entry name" value="GntR family transcriptional regulator"/>
    <property type="match status" value="1"/>
</dbReference>
<evidence type="ECO:0000256" key="1">
    <source>
        <dbReference type="ARBA" id="ARBA00022491"/>
    </source>
</evidence>
<dbReference type="GO" id="GO:0003677">
    <property type="term" value="F:DNA binding"/>
    <property type="evidence" value="ECO:0007669"/>
    <property type="project" value="UniProtKB-KW"/>
</dbReference>
<dbReference type="PANTHER" id="PTHR44846">
    <property type="entry name" value="MANNOSYL-D-GLYCERATE TRANSPORT/METABOLISM SYSTEM REPRESSOR MNGR-RELATED"/>
    <property type="match status" value="1"/>
</dbReference>
<keyword evidence="3" id="KW-0238">DNA-binding</keyword>
<keyword evidence="4" id="KW-0804">Transcription</keyword>
<keyword evidence="2" id="KW-0805">Transcription regulation</keyword>
<proteinExistence type="predicted"/>